<proteinExistence type="predicted"/>
<evidence type="ECO:0000313" key="2">
    <source>
        <dbReference type="Proteomes" id="UP001335648"/>
    </source>
</evidence>
<dbReference type="EMBL" id="JAULUE010002068">
    <property type="protein sequence ID" value="KAK5875851.1"/>
    <property type="molecule type" value="Genomic_DNA"/>
</dbReference>
<comment type="caution">
    <text evidence="1">The sequence shown here is derived from an EMBL/GenBank/DDBJ whole genome shotgun (WGS) entry which is preliminary data.</text>
</comment>
<keyword evidence="2" id="KW-1185">Reference proteome</keyword>
<sequence>MHSFIYIPRFLPSPPDGPSGGAYLLRTWLLHSVGTKQPPSLPGRGRSAICMDWLMAALRPTPSCQHEQAPTGNTLDYVPVLPLSLEWP</sequence>
<dbReference type="Proteomes" id="UP001335648">
    <property type="component" value="Unassembled WGS sequence"/>
</dbReference>
<organism evidence="1 2">
    <name type="scientific">Champsocephalus esox</name>
    <name type="common">pike icefish</name>
    <dbReference type="NCBI Taxonomy" id="159716"/>
    <lineage>
        <taxon>Eukaryota</taxon>
        <taxon>Metazoa</taxon>
        <taxon>Chordata</taxon>
        <taxon>Craniata</taxon>
        <taxon>Vertebrata</taxon>
        <taxon>Euteleostomi</taxon>
        <taxon>Actinopterygii</taxon>
        <taxon>Neopterygii</taxon>
        <taxon>Teleostei</taxon>
        <taxon>Neoteleostei</taxon>
        <taxon>Acanthomorphata</taxon>
        <taxon>Eupercaria</taxon>
        <taxon>Perciformes</taxon>
        <taxon>Notothenioidei</taxon>
        <taxon>Channichthyidae</taxon>
        <taxon>Champsocephalus</taxon>
    </lineage>
</organism>
<evidence type="ECO:0000313" key="1">
    <source>
        <dbReference type="EMBL" id="KAK5875851.1"/>
    </source>
</evidence>
<gene>
    <name evidence="1" type="ORF">CesoFtcFv8_026889</name>
</gene>
<dbReference type="AlphaFoldDB" id="A0AAN8AZZ5"/>
<protein>
    <submittedName>
        <fullName evidence="1">Uncharacterized protein</fullName>
    </submittedName>
</protein>
<reference evidence="1 2" key="1">
    <citation type="journal article" date="2023" name="Mol. Biol. Evol.">
        <title>Genomics of Secondarily Temperate Adaptation in the Only Non-Antarctic Icefish.</title>
        <authorList>
            <person name="Rivera-Colon A.G."/>
            <person name="Rayamajhi N."/>
            <person name="Minhas B.F."/>
            <person name="Madrigal G."/>
            <person name="Bilyk K.T."/>
            <person name="Yoon V."/>
            <person name="Hune M."/>
            <person name="Gregory S."/>
            <person name="Cheng C.H.C."/>
            <person name="Catchen J.M."/>
        </authorList>
    </citation>
    <scope>NUCLEOTIDE SEQUENCE [LARGE SCALE GENOMIC DNA]</scope>
    <source>
        <strain evidence="1">JC2023a</strain>
    </source>
</reference>
<accession>A0AAN8AZZ5</accession>
<name>A0AAN8AZZ5_9TELE</name>